<evidence type="ECO:0000256" key="4">
    <source>
        <dbReference type="ARBA" id="ARBA00024746"/>
    </source>
</evidence>
<keyword evidence="3 5" id="KW-1005">Bacterial flagellum biogenesis</keyword>
<evidence type="ECO:0000259" key="8">
    <source>
        <dbReference type="Pfam" id="PF13861"/>
    </source>
</evidence>
<gene>
    <name evidence="9" type="ORF">EDC26_12712</name>
</gene>
<dbReference type="InterPro" id="IPR025963">
    <property type="entry name" value="FLgD_Tudor"/>
</dbReference>
<evidence type="ECO:0000256" key="5">
    <source>
        <dbReference type="RuleBase" id="RU362076"/>
    </source>
</evidence>
<reference evidence="9 10" key="1">
    <citation type="submission" date="2019-03" db="EMBL/GenBank/DDBJ databases">
        <title>Genomic Encyclopedia of Type Strains, Phase IV (KMG-IV): sequencing the most valuable type-strain genomes for metagenomic binning, comparative biology and taxonomic classification.</title>
        <authorList>
            <person name="Goeker M."/>
        </authorList>
    </citation>
    <scope>NUCLEOTIDE SEQUENCE [LARGE SCALE GENOMIC DNA]</scope>
    <source>
        <strain evidence="9 10">DSM 24591</strain>
    </source>
</reference>
<sequence>MTTITNPAPSSTDSSTSAALATANASTQNLMSDTQNQFLNLLVTQLRNQDPMNPMDNAQVTSQIAQLSTVNGINQLNNTLLALSGQMDVSQSMQAANLIGKSVLVPGSKVSLGSDPTDPTIKNATPFGVDILSPATHVTATILDASGKAVRQVDLGAQPAGVLSLQWDGKADGGASAPDGAYTVQVTATDATAAPVSVQVLTSGIVGSVSHASNGVRLDLGLAGTVALSDVRKIM</sequence>
<dbReference type="Gene3D" id="2.30.30.910">
    <property type="match status" value="1"/>
</dbReference>
<evidence type="ECO:0000259" key="7">
    <source>
        <dbReference type="Pfam" id="PF13860"/>
    </source>
</evidence>
<keyword evidence="9" id="KW-0969">Cilium</keyword>
<keyword evidence="9" id="KW-0966">Cell projection</keyword>
<dbReference type="Pfam" id="PF13860">
    <property type="entry name" value="FlgD_ig"/>
    <property type="match status" value="1"/>
</dbReference>
<dbReference type="Proteomes" id="UP000295525">
    <property type="component" value="Unassembled WGS sequence"/>
</dbReference>
<dbReference type="GO" id="GO:0044781">
    <property type="term" value="P:bacterial-type flagellum organization"/>
    <property type="evidence" value="ECO:0007669"/>
    <property type="project" value="UniProtKB-UniRule"/>
</dbReference>
<dbReference type="Pfam" id="PF13861">
    <property type="entry name" value="FLgD_tudor"/>
    <property type="match status" value="1"/>
</dbReference>
<dbReference type="AlphaFoldDB" id="A0A4R3LN50"/>
<keyword evidence="9" id="KW-0282">Flagellum</keyword>
<evidence type="ECO:0000256" key="3">
    <source>
        <dbReference type="ARBA" id="ARBA00022795"/>
    </source>
</evidence>
<dbReference type="Gene3D" id="2.60.40.4070">
    <property type="match status" value="1"/>
</dbReference>
<dbReference type="OrthoDB" id="9785233at2"/>
<comment type="caution">
    <text evidence="9">The sequence shown here is derived from an EMBL/GenBank/DDBJ whole genome shotgun (WGS) entry which is preliminary data.</text>
</comment>
<proteinExistence type="inferred from homology"/>
<accession>A0A4R3LN50</accession>
<dbReference type="EMBL" id="SMAJ01000027">
    <property type="protein sequence ID" value="TCT00899.1"/>
    <property type="molecule type" value="Genomic_DNA"/>
</dbReference>
<comment type="similarity">
    <text evidence="1 5">Belongs to the FlgD family.</text>
</comment>
<evidence type="ECO:0000256" key="6">
    <source>
        <dbReference type="SAM" id="MobiDB-lite"/>
    </source>
</evidence>
<dbReference type="RefSeq" id="WP_132586253.1">
    <property type="nucleotide sequence ID" value="NZ_SMAJ01000027.1"/>
</dbReference>
<organism evidence="9 10">
    <name type="scientific">Paralcaligenes ureilyticus</name>
    <dbReference type="NCBI Taxonomy" id="627131"/>
    <lineage>
        <taxon>Bacteria</taxon>
        <taxon>Pseudomonadati</taxon>
        <taxon>Pseudomonadota</taxon>
        <taxon>Betaproteobacteria</taxon>
        <taxon>Burkholderiales</taxon>
        <taxon>Alcaligenaceae</taxon>
        <taxon>Paralcaligenes</taxon>
    </lineage>
</organism>
<feature type="region of interest" description="Disordered" evidence="6">
    <location>
        <begin position="1"/>
        <end position="20"/>
    </location>
</feature>
<keyword evidence="10" id="KW-1185">Reference proteome</keyword>
<comment type="function">
    <text evidence="4 5">Required for flagellar hook formation. May act as a scaffolding protein.</text>
</comment>
<evidence type="ECO:0000313" key="10">
    <source>
        <dbReference type="Proteomes" id="UP000295525"/>
    </source>
</evidence>
<evidence type="ECO:0000256" key="2">
    <source>
        <dbReference type="ARBA" id="ARBA00016013"/>
    </source>
</evidence>
<evidence type="ECO:0000313" key="9">
    <source>
        <dbReference type="EMBL" id="TCT00899.1"/>
    </source>
</evidence>
<name>A0A4R3LN50_9BURK</name>
<protein>
    <recommendedName>
        <fullName evidence="2 5">Basal-body rod modification protein FlgD</fullName>
    </recommendedName>
</protein>
<dbReference type="Pfam" id="PF03963">
    <property type="entry name" value="FlgD"/>
    <property type="match status" value="1"/>
</dbReference>
<dbReference type="InterPro" id="IPR025965">
    <property type="entry name" value="FlgD/Vpr_Ig-like"/>
</dbReference>
<feature type="domain" description="FlgD/Vpr Ig-like" evidence="7">
    <location>
        <begin position="123"/>
        <end position="191"/>
    </location>
</feature>
<dbReference type="InterPro" id="IPR005648">
    <property type="entry name" value="FlgD"/>
</dbReference>
<evidence type="ECO:0000256" key="1">
    <source>
        <dbReference type="ARBA" id="ARBA00010577"/>
    </source>
</evidence>
<feature type="domain" description="FlgD Tudor-like" evidence="8">
    <location>
        <begin position="90"/>
        <end position="232"/>
    </location>
</feature>